<evidence type="ECO:0000256" key="2">
    <source>
        <dbReference type="RuleBase" id="RU362080"/>
    </source>
</evidence>
<dbReference type="Pfam" id="PF02604">
    <property type="entry name" value="PhdYeFM_antitox"/>
    <property type="match status" value="1"/>
</dbReference>
<gene>
    <name evidence="3" type="ORF">F1189_16765</name>
</gene>
<accession>A0A5M6IRJ7</accession>
<dbReference type="PANTHER" id="PTHR33713">
    <property type="entry name" value="ANTITOXIN YAFN-RELATED"/>
    <property type="match status" value="1"/>
</dbReference>
<evidence type="ECO:0000256" key="1">
    <source>
        <dbReference type="ARBA" id="ARBA00009981"/>
    </source>
</evidence>
<evidence type="ECO:0000313" key="3">
    <source>
        <dbReference type="EMBL" id="KAA5610894.1"/>
    </source>
</evidence>
<dbReference type="Gene3D" id="3.40.1620.10">
    <property type="entry name" value="YefM-like domain"/>
    <property type="match status" value="1"/>
</dbReference>
<protein>
    <recommendedName>
        <fullName evidence="2">Antitoxin</fullName>
    </recommendedName>
</protein>
<dbReference type="AlphaFoldDB" id="A0A5M6IRJ7"/>
<dbReference type="InterPro" id="IPR051405">
    <property type="entry name" value="phD/YefM_antitoxin"/>
</dbReference>
<dbReference type="RefSeq" id="WP_150041990.1">
    <property type="nucleotide sequence ID" value="NZ_OW485601.1"/>
</dbReference>
<dbReference type="OrthoDB" id="9802003at2"/>
<sequence length="90" mass="10085">MPHVPYTELRQNLSRYMDEAIESRVPITITRQGGKGNVVLLSEEEFEGWMETVHLLRSPANAQRLLRSIASVEAGGARERDIIPATGPRD</sequence>
<dbReference type="InterPro" id="IPR006442">
    <property type="entry name" value="Antitoxin_Phd/YefM"/>
</dbReference>
<dbReference type="Proteomes" id="UP000325255">
    <property type="component" value="Unassembled WGS sequence"/>
</dbReference>
<comment type="caution">
    <text evidence="3">The sequence shown here is derived from an EMBL/GenBank/DDBJ whole genome shotgun (WGS) entry which is preliminary data.</text>
</comment>
<dbReference type="EMBL" id="VWPK01000026">
    <property type="protein sequence ID" value="KAA5610894.1"/>
    <property type="molecule type" value="Genomic_DNA"/>
</dbReference>
<comment type="function">
    <text evidence="2">Antitoxin component of a type II toxin-antitoxin (TA) system.</text>
</comment>
<dbReference type="Gene3D" id="6.10.250.330">
    <property type="match status" value="1"/>
</dbReference>
<keyword evidence="4" id="KW-1185">Reference proteome</keyword>
<dbReference type="PANTHER" id="PTHR33713:SF6">
    <property type="entry name" value="ANTITOXIN YEFM"/>
    <property type="match status" value="1"/>
</dbReference>
<name>A0A5M6IRJ7_9PROT</name>
<organism evidence="3 4">
    <name type="scientific">Rhodovastum atsumiense</name>
    <dbReference type="NCBI Taxonomy" id="504468"/>
    <lineage>
        <taxon>Bacteria</taxon>
        <taxon>Pseudomonadati</taxon>
        <taxon>Pseudomonadota</taxon>
        <taxon>Alphaproteobacteria</taxon>
        <taxon>Acetobacterales</taxon>
        <taxon>Acetobacteraceae</taxon>
        <taxon>Rhodovastum</taxon>
    </lineage>
</organism>
<dbReference type="InterPro" id="IPR036165">
    <property type="entry name" value="YefM-like_sf"/>
</dbReference>
<evidence type="ECO:0000313" key="4">
    <source>
        <dbReference type="Proteomes" id="UP000325255"/>
    </source>
</evidence>
<dbReference type="SUPFAM" id="SSF143120">
    <property type="entry name" value="YefM-like"/>
    <property type="match status" value="1"/>
</dbReference>
<reference evidence="3 4" key="1">
    <citation type="submission" date="2019-09" db="EMBL/GenBank/DDBJ databases">
        <title>Genome sequence of Rhodovastum atsumiense, a diverse member of the Acetobacteraceae family of non-sulfur purple photosynthetic bacteria.</title>
        <authorList>
            <person name="Meyer T."/>
            <person name="Kyndt J."/>
        </authorList>
    </citation>
    <scope>NUCLEOTIDE SEQUENCE [LARGE SCALE GENOMIC DNA]</scope>
    <source>
        <strain evidence="3 4">DSM 21279</strain>
    </source>
</reference>
<comment type="similarity">
    <text evidence="1 2">Belongs to the phD/YefM antitoxin family.</text>
</comment>
<dbReference type="NCBIfam" id="TIGR01552">
    <property type="entry name" value="phd_fam"/>
    <property type="match status" value="1"/>
</dbReference>
<proteinExistence type="inferred from homology"/>